<feature type="region of interest" description="Disordered" evidence="1">
    <location>
        <begin position="34"/>
        <end position="76"/>
    </location>
</feature>
<comment type="caution">
    <text evidence="2">The sequence shown here is derived from an EMBL/GenBank/DDBJ whole genome shotgun (WGS) entry which is preliminary data.</text>
</comment>
<protein>
    <submittedName>
        <fullName evidence="2">Uncharacterized protein</fullName>
    </submittedName>
</protein>
<gene>
    <name evidence="2" type="ORF">ILEXP_LOCUS25278</name>
</gene>
<feature type="compositionally biased region" description="Basic and acidic residues" evidence="1">
    <location>
        <begin position="55"/>
        <end position="69"/>
    </location>
</feature>
<name>A0ABC8SHQ5_9AQUA</name>
<keyword evidence="3" id="KW-1185">Reference proteome</keyword>
<evidence type="ECO:0000313" key="2">
    <source>
        <dbReference type="EMBL" id="CAK9156726.1"/>
    </source>
</evidence>
<dbReference type="EMBL" id="CAUOFW020002903">
    <property type="protein sequence ID" value="CAK9156726.1"/>
    <property type="molecule type" value="Genomic_DNA"/>
</dbReference>
<evidence type="ECO:0000256" key="1">
    <source>
        <dbReference type="SAM" id="MobiDB-lite"/>
    </source>
</evidence>
<feature type="compositionally biased region" description="Low complexity" evidence="1">
    <location>
        <begin position="36"/>
        <end position="49"/>
    </location>
</feature>
<dbReference type="AlphaFoldDB" id="A0ABC8SHQ5"/>
<dbReference type="Proteomes" id="UP001642360">
    <property type="component" value="Unassembled WGS sequence"/>
</dbReference>
<feature type="compositionally biased region" description="Polar residues" evidence="1">
    <location>
        <begin position="206"/>
        <end position="222"/>
    </location>
</feature>
<organism evidence="2 3">
    <name type="scientific">Ilex paraguariensis</name>
    <name type="common">yerba mate</name>
    <dbReference type="NCBI Taxonomy" id="185542"/>
    <lineage>
        <taxon>Eukaryota</taxon>
        <taxon>Viridiplantae</taxon>
        <taxon>Streptophyta</taxon>
        <taxon>Embryophyta</taxon>
        <taxon>Tracheophyta</taxon>
        <taxon>Spermatophyta</taxon>
        <taxon>Magnoliopsida</taxon>
        <taxon>eudicotyledons</taxon>
        <taxon>Gunneridae</taxon>
        <taxon>Pentapetalae</taxon>
        <taxon>asterids</taxon>
        <taxon>campanulids</taxon>
        <taxon>Aquifoliales</taxon>
        <taxon>Aquifoliaceae</taxon>
        <taxon>Ilex</taxon>
    </lineage>
</organism>
<proteinExistence type="predicted"/>
<feature type="region of interest" description="Disordered" evidence="1">
    <location>
        <begin position="206"/>
        <end position="239"/>
    </location>
</feature>
<accession>A0ABC8SHQ5</accession>
<evidence type="ECO:0000313" key="3">
    <source>
        <dbReference type="Proteomes" id="UP001642360"/>
    </source>
</evidence>
<feature type="compositionally biased region" description="Basic and acidic residues" evidence="1">
    <location>
        <begin position="223"/>
        <end position="239"/>
    </location>
</feature>
<reference evidence="2 3" key="1">
    <citation type="submission" date="2024-02" db="EMBL/GenBank/DDBJ databases">
        <authorList>
            <person name="Vignale AGUSTIN F."/>
            <person name="Sosa J E."/>
            <person name="Modenutti C."/>
        </authorList>
    </citation>
    <scope>NUCLEOTIDE SEQUENCE [LARGE SCALE GENOMIC DNA]</scope>
</reference>
<sequence length="239" mass="26134">MISNASFSSWTNNTLPPIRVSHVTKDEWGLSRPTVTSNCSISSNESTSSVAPMSETKDQGKGEQNRPMRDSGFLSEDLNRTVRKPYTITKSKESRTEQEDGMFLEALQLQPFCSKWTPTCFHQYACVVSSLNQMFKAASHVTGPFQSSAALHEPGHARRPDSFSVPRDMISNASLSSCTNNSLSPISVSHVTKDDWGLSWPTATSNCSISSNESTPSVATTGETKDQGKGEQNKPMRGM</sequence>